<reference evidence="2" key="1">
    <citation type="submission" date="2022-11" db="UniProtKB">
        <authorList>
            <consortium name="WormBaseParasite"/>
        </authorList>
    </citation>
    <scope>IDENTIFICATION</scope>
</reference>
<dbReference type="WBParaSite" id="nRc.2.0.1.t30875-RA">
    <property type="protein sequence ID" value="nRc.2.0.1.t30875-RA"/>
    <property type="gene ID" value="nRc.2.0.1.g30875"/>
</dbReference>
<evidence type="ECO:0000313" key="2">
    <source>
        <dbReference type="WBParaSite" id="nRc.2.0.1.t30875-RA"/>
    </source>
</evidence>
<keyword evidence="1" id="KW-1185">Reference proteome</keyword>
<organism evidence="1 2">
    <name type="scientific">Romanomermis culicivorax</name>
    <name type="common">Nematode worm</name>
    <dbReference type="NCBI Taxonomy" id="13658"/>
    <lineage>
        <taxon>Eukaryota</taxon>
        <taxon>Metazoa</taxon>
        <taxon>Ecdysozoa</taxon>
        <taxon>Nematoda</taxon>
        <taxon>Enoplea</taxon>
        <taxon>Dorylaimia</taxon>
        <taxon>Mermithida</taxon>
        <taxon>Mermithoidea</taxon>
        <taxon>Mermithidae</taxon>
        <taxon>Romanomermis</taxon>
    </lineage>
</organism>
<protein>
    <submittedName>
        <fullName evidence="2">Uncharacterized protein</fullName>
    </submittedName>
</protein>
<proteinExistence type="predicted"/>
<accession>A0A915JWR9</accession>
<dbReference type="AlphaFoldDB" id="A0A915JWR9"/>
<name>A0A915JWR9_ROMCU</name>
<evidence type="ECO:0000313" key="1">
    <source>
        <dbReference type="Proteomes" id="UP000887565"/>
    </source>
</evidence>
<dbReference type="Proteomes" id="UP000887565">
    <property type="component" value="Unplaced"/>
</dbReference>
<sequence length="96" mass="11180">MIPIKPFLIDKFYNDAIGKVRNFEFTFKLVKSQIRNLPFLFELTSNSFSREASVFGNLYDKFMKMFYAENRENETRNDVVDDVSGSIIASNSMENS</sequence>